<organism evidence="1 2">
    <name type="scientific">Nocardia seriolae</name>
    <dbReference type="NCBI Taxonomy" id="37332"/>
    <lineage>
        <taxon>Bacteria</taxon>
        <taxon>Bacillati</taxon>
        <taxon>Actinomycetota</taxon>
        <taxon>Actinomycetes</taxon>
        <taxon>Mycobacteriales</taxon>
        <taxon>Nocardiaceae</taxon>
        <taxon>Nocardia</taxon>
    </lineage>
</organism>
<evidence type="ECO:0000313" key="1">
    <source>
        <dbReference type="EMBL" id="APB01593.1"/>
    </source>
</evidence>
<dbReference type="RefSeq" id="WP_033090666.1">
    <property type="nucleotide sequence ID" value="NZ_AP017900.1"/>
</dbReference>
<evidence type="ECO:0000313" key="2">
    <source>
        <dbReference type="Proteomes" id="UP000180166"/>
    </source>
</evidence>
<name>A0ABC8B6D1_9NOCA</name>
<sequence length="67" mass="7199">MSLDTCAFILVVLCCALIVATIRWSVSDDSAPTPPAPSDALLVAGGHPLPRVPLHNRHRVHGRHRAL</sequence>
<accession>A0ABC8B6D1</accession>
<dbReference type="GeneID" id="93372489"/>
<dbReference type="KEGG" id="nsr:NS506_07573"/>
<reference evidence="1 2" key="1">
    <citation type="submission" date="2016-10" db="EMBL/GenBank/DDBJ databases">
        <title>Genome sequence of Nocardia seriolae strain EM150506, isolated from Anguila japonica.</title>
        <authorList>
            <person name="Han H.-J."/>
        </authorList>
    </citation>
    <scope>NUCLEOTIDE SEQUENCE [LARGE SCALE GENOMIC DNA]</scope>
    <source>
        <strain evidence="1 2">EM150506</strain>
    </source>
</reference>
<dbReference type="AlphaFoldDB" id="A0ABC8B6D1"/>
<evidence type="ECO:0008006" key="3">
    <source>
        <dbReference type="Google" id="ProtNLM"/>
    </source>
</evidence>
<protein>
    <recommendedName>
        <fullName evidence="3">Secreted protein</fullName>
    </recommendedName>
</protein>
<proteinExistence type="predicted"/>
<gene>
    <name evidence="1" type="ORF">NS506_07573</name>
</gene>
<dbReference type="Proteomes" id="UP000180166">
    <property type="component" value="Chromosome"/>
</dbReference>
<dbReference type="EMBL" id="CP017839">
    <property type="protein sequence ID" value="APB01593.1"/>
    <property type="molecule type" value="Genomic_DNA"/>
</dbReference>